<evidence type="ECO:0000313" key="2">
    <source>
        <dbReference type="Proteomes" id="UP000422232"/>
    </source>
</evidence>
<dbReference type="Proteomes" id="UP000422232">
    <property type="component" value="Chromosome"/>
</dbReference>
<gene>
    <name evidence="1" type="ORF">Psal009_00812</name>
</gene>
<protein>
    <submittedName>
        <fullName evidence="1">Uncharacterized protein</fullName>
    </submittedName>
</protein>
<dbReference type="EMBL" id="CP038908">
    <property type="protein sequence ID" value="QGO04933.1"/>
    <property type="molecule type" value="Genomic_DNA"/>
</dbReference>
<reference evidence="1 2" key="1">
    <citation type="submission" date="2019-04" db="EMBL/GenBank/DDBJ databases">
        <title>Complete genome sequencing of Piscirickettsia salmonis strain Psal-009.</title>
        <authorList>
            <person name="Schober I."/>
            <person name="Bunk B."/>
            <person name="Sproer C."/>
            <person name="Carril G.P."/>
            <person name="Riedel T."/>
            <person name="Flores-Herrera P.A."/>
            <person name="Nourdin-Galindo G."/>
            <person name="Marshall S.H."/>
            <person name="Overmann J."/>
        </authorList>
    </citation>
    <scope>NUCLEOTIDE SEQUENCE [LARGE SCALE GENOMIC DNA]</scope>
    <source>
        <strain evidence="1 2">Psal-009</strain>
    </source>
</reference>
<organism evidence="1 2">
    <name type="scientific">Piscirickettsia salmonis</name>
    <dbReference type="NCBI Taxonomy" id="1238"/>
    <lineage>
        <taxon>Bacteria</taxon>
        <taxon>Pseudomonadati</taxon>
        <taxon>Pseudomonadota</taxon>
        <taxon>Gammaproteobacteria</taxon>
        <taxon>Thiotrichales</taxon>
        <taxon>Piscirickettsiaceae</taxon>
        <taxon>Piscirickettsia</taxon>
    </lineage>
</organism>
<name>A0A9Q5YG86_PISSA</name>
<dbReference type="AlphaFoldDB" id="A0A9Q5YG86"/>
<sequence>MLEYYLNKTAKEMMTLLPGRNLDQIYSKAKRMGLTSIQKELPVATSNLNNNIIEVDLSSTEGVIRLVKCFNELGFKFVVKPMIQVKLA</sequence>
<proteinExistence type="predicted"/>
<dbReference type="RefSeq" id="WP_016211644.1">
    <property type="nucleotide sequence ID" value="NZ_CP013773.1"/>
</dbReference>
<evidence type="ECO:0000313" key="1">
    <source>
        <dbReference type="EMBL" id="QGO04933.1"/>
    </source>
</evidence>
<dbReference type="GeneID" id="66742018"/>
<keyword evidence="2" id="KW-1185">Reference proteome</keyword>
<accession>A0A9Q5YG86</accession>